<name>A0ABX1YW94_9BACL</name>
<protein>
    <submittedName>
        <fullName evidence="1">Uncharacterized protein</fullName>
    </submittedName>
</protein>
<dbReference type="EMBL" id="WHOC01000028">
    <property type="protein sequence ID" value="NOU85382.1"/>
    <property type="molecule type" value="Genomic_DNA"/>
</dbReference>
<accession>A0ABX1YW94</accession>
<evidence type="ECO:0000313" key="2">
    <source>
        <dbReference type="Proteomes" id="UP000658690"/>
    </source>
</evidence>
<organism evidence="1 2">
    <name type="scientific">Paenibacillus germinis</name>
    <dbReference type="NCBI Taxonomy" id="2654979"/>
    <lineage>
        <taxon>Bacteria</taxon>
        <taxon>Bacillati</taxon>
        <taxon>Bacillota</taxon>
        <taxon>Bacilli</taxon>
        <taxon>Bacillales</taxon>
        <taxon>Paenibacillaceae</taxon>
        <taxon>Paenibacillus</taxon>
    </lineage>
</organism>
<dbReference type="InterPro" id="IPR011050">
    <property type="entry name" value="Pectin_lyase_fold/virulence"/>
</dbReference>
<dbReference type="InterPro" id="IPR039513">
    <property type="entry name" value="PL-6"/>
</dbReference>
<evidence type="ECO:0000313" key="1">
    <source>
        <dbReference type="EMBL" id="NOU85382.1"/>
    </source>
</evidence>
<comment type="caution">
    <text evidence="1">The sequence shown here is derived from an EMBL/GenBank/DDBJ whole genome shotgun (WGS) entry which is preliminary data.</text>
</comment>
<gene>
    <name evidence="1" type="ORF">GC102_06255</name>
</gene>
<dbReference type="Pfam" id="PF14592">
    <property type="entry name" value="Chondroitinas_B"/>
    <property type="match status" value="2"/>
</dbReference>
<reference evidence="1 2" key="1">
    <citation type="submission" date="2019-10" db="EMBL/GenBank/DDBJ databases">
        <title>Description of Paenibacillus choica sp. nov.</title>
        <authorList>
            <person name="Carlier A."/>
            <person name="Qi S."/>
        </authorList>
    </citation>
    <scope>NUCLEOTIDE SEQUENCE [LARGE SCALE GENOMIC DNA]</scope>
    <source>
        <strain evidence="1 2">LMG 31460</strain>
    </source>
</reference>
<dbReference type="InterPro" id="IPR012334">
    <property type="entry name" value="Pectin_lyas_fold"/>
</dbReference>
<dbReference type="CDD" id="cd14251">
    <property type="entry name" value="PL-6"/>
    <property type="match status" value="1"/>
</dbReference>
<sequence length="554" mass="60723">MGDHVDVRPKLKYIKVSTAAELQMALDEAVAGSVIELKNGIYEQSGPFVVKDKHGSDGMPIRIEAANLGMAIISGDSYMHIENSSYIEVSGLLIHSGIGSSSSEQSLSDRGLSHRILQGVHPGIQLQSSSRISILRNTFALNETGQPYRFLTNKGPVWGLYGVENSCRYGSSYDPNGAVYSGPTPYEDSKLITDNGTHRHYIRVEGVSSYNRIAYNEIGPKRGFGAVIIYDGEGHGGRTISQHDLIEYNHFHGIGPRVTNGLEAIRLGLSSLSLAPGYVTIQYNLFDGFDGEDEIISVKSSDNIIRYNTTRNSYGGFVARHGNRNSFYGNFFFGDGEKPGMRGFRIYGNDHKIYDNYMEGLTDQVIRLDGGSHDGGADGTLNPTVKWISGDEEKSAVLEDLSQEERTALLRGHWRQYNVQVFNNTLVNMGNNTNCLVLGGKTYQPVGTRVYNNLIVSHTGTMIVETSAVQQAAASERPNYFDNKMDGLAIISNNIAVAGTMQKEDIQLVRSKDGLIRMSERNQAIGAVEYVPDNISVIKPLIVDDVGPRASQAD</sequence>
<dbReference type="Gene3D" id="2.160.20.10">
    <property type="entry name" value="Single-stranded right-handed beta-helix, Pectin lyase-like"/>
    <property type="match status" value="2"/>
</dbReference>
<dbReference type="RefSeq" id="WP_171688697.1">
    <property type="nucleotide sequence ID" value="NZ_WHOC01000028.1"/>
</dbReference>
<proteinExistence type="predicted"/>
<dbReference type="SUPFAM" id="SSF51126">
    <property type="entry name" value="Pectin lyase-like"/>
    <property type="match status" value="2"/>
</dbReference>
<dbReference type="Proteomes" id="UP000658690">
    <property type="component" value="Unassembled WGS sequence"/>
</dbReference>
<keyword evidence="2" id="KW-1185">Reference proteome</keyword>